<feature type="transmembrane region" description="Helical" evidence="1">
    <location>
        <begin position="151"/>
        <end position="170"/>
    </location>
</feature>
<feature type="transmembrane region" description="Helical" evidence="1">
    <location>
        <begin position="14"/>
        <end position="31"/>
    </location>
</feature>
<sequence>MAENKNLKDYDKQLVTFFIVNIVIFLCFVINKNISIDALNQGYKNINLSEGIIAGGAGSIAVFILRGILSTNFKAILVFWRIKNPLPGCRIFTEIGKKDCRIDFDALENEHGELPKDPQEQNVLWYRLSQKHKDEEMVHKSHRDFLFSRDLTALSFLFLIFYSAAAIFVSRDLKSIWYYLMLLVLQYVIFSIVSRNYGVRFACNVLAKESSSLK</sequence>
<proteinExistence type="predicted"/>
<dbReference type="AlphaFoldDB" id="A0A161YQR8"/>
<evidence type="ECO:0000256" key="1">
    <source>
        <dbReference type="SAM" id="Phobius"/>
    </source>
</evidence>
<gene>
    <name evidence="2" type="ORF">CLMAG_02650</name>
</gene>
<keyword evidence="1" id="KW-1133">Transmembrane helix</keyword>
<accession>A0A161YQR8</accession>
<evidence type="ECO:0000313" key="2">
    <source>
        <dbReference type="EMBL" id="KZL93242.1"/>
    </source>
</evidence>
<organism evidence="2 3">
    <name type="scientific">Clostridium magnum DSM 2767</name>
    <dbReference type="NCBI Taxonomy" id="1121326"/>
    <lineage>
        <taxon>Bacteria</taxon>
        <taxon>Bacillati</taxon>
        <taxon>Bacillota</taxon>
        <taxon>Clostridia</taxon>
        <taxon>Eubacteriales</taxon>
        <taxon>Clostridiaceae</taxon>
        <taxon>Clostridium</taxon>
    </lineage>
</organism>
<protein>
    <submittedName>
        <fullName evidence="2">Uncharacterized protein</fullName>
    </submittedName>
</protein>
<feature type="transmembrane region" description="Helical" evidence="1">
    <location>
        <begin position="51"/>
        <end position="69"/>
    </location>
</feature>
<keyword evidence="1" id="KW-0812">Transmembrane</keyword>
<reference evidence="2 3" key="1">
    <citation type="submission" date="2016-04" db="EMBL/GenBank/DDBJ databases">
        <title>Genome sequence of Clostridium magnum DSM 2767.</title>
        <authorList>
            <person name="Poehlein A."/>
            <person name="Uhlig R."/>
            <person name="Fischer R."/>
            <person name="Bahl H."/>
            <person name="Daniel R."/>
        </authorList>
    </citation>
    <scope>NUCLEOTIDE SEQUENCE [LARGE SCALE GENOMIC DNA]</scope>
    <source>
        <strain evidence="2 3">DSM 2767</strain>
    </source>
</reference>
<comment type="caution">
    <text evidence="2">The sequence shown here is derived from an EMBL/GenBank/DDBJ whole genome shotgun (WGS) entry which is preliminary data.</text>
</comment>
<keyword evidence="1" id="KW-0472">Membrane</keyword>
<dbReference type="Proteomes" id="UP000076603">
    <property type="component" value="Unassembled WGS sequence"/>
</dbReference>
<name>A0A161YQR8_9CLOT</name>
<keyword evidence="3" id="KW-1185">Reference proteome</keyword>
<dbReference type="OrthoDB" id="511803at2"/>
<dbReference type="EMBL" id="LWAE01000001">
    <property type="protein sequence ID" value="KZL93242.1"/>
    <property type="molecule type" value="Genomic_DNA"/>
</dbReference>
<feature type="transmembrane region" description="Helical" evidence="1">
    <location>
        <begin position="176"/>
        <end position="193"/>
    </location>
</feature>
<evidence type="ECO:0000313" key="3">
    <source>
        <dbReference type="Proteomes" id="UP000076603"/>
    </source>
</evidence>
<dbReference type="PATRIC" id="fig|1121326.3.peg.240"/>
<dbReference type="RefSeq" id="WP_066616810.1">
    <property type="nucleotide sequence ID" value="NZ_FQXL01000017.1"/>
</dbReference>
<dbReference type="STRING" id="1121326.CLMAG_02650"/>